<dbReference type="EMBL" id="CAJPWZ010000721">
    <property type="protein sequence ID" value="CAG2199497.1"/>
    <property type="molecule type" value="Genomic_DNA"/>
</dbReference>
<evidence type="ECO:0000313" key="3">
    <source>
        <dbReference type="Proteomes" id="UP000683360"/>
    </source>
</evidence>
<comment type="caution">
    <text evidence="2">The sequence shown here is derived from an EMBL/GenBank/DDBJ whole genome shotgun (WGS) entry which is preliminary data.</text>
</comment>
<evidence type="ECO:0000256" key="1">
    <source>
        <dbReference type="SAM" id="Coils"/>
    </source>
</evidence>
<dbReference type="AlphaFoldDB" id="A0A8S3QX56"/>
<feature type="coiled-coil region" evidence="1">
    <location>
        <begin position="33"/>
        <end position="109"/>
    </location>
</feature>
<keyword evidence="1" id="KW-0175">Coiled coil</keyword>
<evidence type="ECO:0000313" key="2">
    <source>
        <dbReference type="EMBL" id="CAG2199497.1"/>
    </source>
</evidence>
<sequence length="205" mass="23715">MGQQKKTTKVLTHKKKNWIIISERRTGVDERELTKAQVELKSTTKEVKQVKVELESTRKELIEVKAELESTRNEVTQVKVDLEWTSNALNKVKVELDTTSEQINILRKEMIEKDNTCRKETNQNRVDVGAVREELNKLKKEDKLHAQIMQNHREVGRNYGYSIGVSGTINVVISCMEEIQFLCVTCQDKALKKSMVEDIQHFLDS</sequence>
<reference evidence="2" key="1">
    <citation type="submission" date="2021-03" db="EMBL/GenBank/DDBJ databases">
        <authorList>
            <person name="Bekaert M."/>
        </authorList>
    </citation>
    <scope>NUCLEOTIDE SEQUENCE</scope>
</reference>
<name>A0A8S3QX56_MYTED</name>
<accession>A0A8S3QX56</accession>
<protein>
    <submittedName>
        <fullName evidence="2">Uncharacterized protein</fullName>
    </submittedName>
</protein>
<proteinExistence type="predicted"/>
<organism evidence="2 3">
    <name type="scientific">Mytilus edulis</name>
    <name type="common">Blue mussel</name>
    <dbReference type="NCBI Taxonomy" id="6550"/>
    <lineage>
        <taxon>Eukaryota</taxon>
        <taxon>Metazoa</taxon>
        <taxon>Spiralia</taxon>
        <taxon>Lophotrochozoa</taxon>
        <taxon>Mollusca</taxon>
        <taxon>Bivalvia</taxon>
        <taxon>Autobranchia</taxon>
        <taxon>Pteriomorphia</taxon>
        <taxon>Mytilida</taxon>
        <taxon>Mytiloidea</taxon>
        <taxon>Mytilidae</taxon>
        <taxon>Mytilinae</taxon>
        <taxon>Mytilus</taxon>
    </lineage>
</organism>
<gene>
    <name evidence="2" type="ORF">MEDL_14182</name>
</gene>
<dbReference type="OrthoDB" id="1702031at2759"/>
<keyword evidence="3" id="KW-1185">Reference proteome</keyword>
<dbReference type="Proteomes" id="UP000683360">
    <property type="component" value="Unassembled WGS sequence"/>
</dbReference>
<dbReference type="Gene3D" id="6.10.250.3110">
    <property type="match status" value="1"/>
</dbReference>